<protein>
    <submittedName>
        <fullName evidence="2">Uncharacterized protein</fullName>
    </submittedName>
</protein>
<evidence type="ECO:0000313" key="3">
    <source>
        <dbReference type="Proteomes" id="UP001302494"/>
    </source>
</evidence>
<reference evidence="2 3" key="1">
    <citation type="submission" date="2023-01" db="EMBL/GenBank/DDBJ databases">
        <title>Cultivation and genomic characterization of new, ubiquitous marine nitrite-oxidizing bacteria from the Nitrospirales.</title>
        <authorList>
            <person name="Mueller A.J."/>
            <person name="Daebeler A."/>
            <person name="Herbold C.W."/>
            <person name="Kirkegaard R.H."/>
            <person name="Daims H."/>
        </authorList>
    </citation>
    <scope>NUCLEOTIDE SEQUENCE [LARGE SCALE GENOMIC DNA]</scope>
    <source>
        <strain evidence="2 3">DK</strain>
    </source>
</reference>
<dbReference type="Proteomes" id="UP001302494">
    <property type="component" value="Chromosome"/>
</dbReference>
<feature type="region of interest" description="Disordered" evidence="1">
    <location>
        <begin position="82"/>
        <end position="134"/>
    </location>
</feature>
<sequence>MATGLLLSYKLTGNRINALKVSTVNTRRDQPMMYVDSRYINLARKSELLQHEHAMNQLRRQVAQLSKAVAWELEQHHSHLMELQQVEDTLTGKNQPAPATQPNPEPAPPSTGRWTKQRNHNHRSFRKPVAELVG</sequence>
<proteinExistence type="predicted"/>
<evidence type="ECO:0000313" key="2">
    <source>
        <dbReference type="EMBL" id="WNM63905.1"/>
    </source>
</evidence>
<organism evidence="2 3">
    <name type="scientific">Candidatus Nitrospira neomarina</name>
    <dbReference type="NCBI Taxonomy" id="3020899"/>
    <lineage>
        <taxon>Bacteria</taxon>
        <taxon>Pseudomonadati</taxon>
        <taxon>Nitrospirota</taxon>
        <taxon>Nitrospiria</taxon>
        <taxon>Nitrospirales</taxon>
        <taxon>Nitrospiraceae</taxon>
        <taxon>Nitrospira</taxon>
    </lineage>
</organism>
<keyword evidence="3" id="KW-1185">Reference proteome</keyword>
<dbReference type="KEGG" id="nneo:PQG83_09150"/>
<dbReference type="AlphaFoldDB" id="A0AA96GPB7"/>
<dbReference type="RefSeq" id="WP_312748696.1">
    <property type="nucleotide sequence ID" value="NZ_CP116968.1"/>
</dbReference>
<gene>
    <name evidence="2" type="ORF">PQG83_09150</name>
</gene>
<dbReference type="EMBL" id="CP116968">
    <property type="protein sequence ID" value="WNM63905.1"/>
    <property type="molecule type" value="Genomic_DNA"/>
</dbReference>
<feature type="compositionally biased region" description="Pro residues" evidence="1">
    <location>
        <begin position="99"/>
        <end position="109"/>
    </location>
</feature>
<feature type="compositionally biased region" description="Basic residues" evidence="1">
    <location>
        <begin position="115"/>
        <end position="126"/>
    </location>
</feature>
<name>A0AA96GPB7_9BACT</name>
<accession>A0AA96GPB7</accession>
<evidence type="ECO:0000256" key="1">
    <source>
        <dbReference type="SAM" id="MobiDB-lite"/>
    </source>
</evidence>